<feature type="transmembrane region" description="Helical" evidence="1">
    <location>
        <begin position="97"/>
        <end position="126"/>
    </location>
</feature>
<dbReference type="Proteomes" id="UP000316292">
    <property type="component" value="Unassembled WGS sequence"/>
</dbReference>
<gene>
    <name evidence="2" type="ORF">E6K71_10320</name>
</gene>
<feature type="transmembrane region" description="Helical" evidence="1">
    <location>
        <begin position="207"/>
        <end position="225"/>
    </location>
</feature>
<comment type="caution">
    <text evidence="2">The sequence shown here is derived from an EMBL/GenBank/DDBJ whole genome shotgun (WGS) entry which is preliminary data.</text>
</comment>
<feature type="transmembrane region" description="Helical" evidence="1">
    <location>
        <begin position="237"/>
        <end position="257"/>
    </location>
</feature>
<keyword evidence="1" id="KW-0472">Membrane</keyword>
<name>A0A538S7E9_UNCEI</name>
<feature type="transmembrane region" description="Helical" evidence="1">
    <location>
        <begin position="68"/>
        <end position="90"/>
    </location>
</feature>
<sequence length="585" mass="63371">MLLIPLGLYFKLLAILDPRNGAPAHLLNLAALCVAIVLLVTLVSRLCGPRAGLFSGLLFASYGNVPGLVAWTSGCQDLFAILFVTAAFLLRHRGKDIAALACATAGVLCKEPAIAAFPVLIFWDWILGRPPRHPKLQIIGYGLVAALWAVVHPGIHLLAGRGFKSGATMYVGLEHSERWGLYLWRYLMTLVNLPPPGLDASWWEERSLYGFAALAILVAGLLALARQRRIGGASSCSLRRIGLISAVFVVPSLLMPAILVRHWAPYFACMPALGVALFLGPALARRGVPTAIAALSMFLLLGIWCRGARAEDEQVLTERAMVEASNGVRTVRSNFEKLFPILPKGSEVLVSFGTSGIRGIQSALIEGQALRLWYRDPTLRTVRTRERIPGAPAEYLVRVTDDLDLVAFDPRTLRLWSATKASPNPGEIHRSANEYARTLAAGGDTDRAIRIMEGLTRIEPGELGAYNRRMIASMLLAAGRRREADSTLAATPPFPKDVALALVFGLVADASPSEQLDDAAFEAFGLSGSDPETIRTIMLGLEQNGSMAQAAWFALKLRRLAPGDSSSAELLERASRMGVTPQRFR</sequence>
<evidence type="ECO:0008006" key="4">
    <source>
        <dbReference type="Google" id="ProtNLM"/>
    </source>
</evidence>
<keyword evidence="1" id="KW-1133">Transmembrane helix</keyword>
<evidence type="ECO:0000313" key="2">
    <source>
        <dbReference type="EMBL" id="TMQ47307.1"/>
    </source>
</evidence>
<reference evidence="2 3" key="1">
    <citation type="journal article" date="2019" name="Nat. Microbiol.">
        <title>Mediterranean grassland soil C-N compound turnover is dependent on rainfall and depth, and is mediated by genomically divergent microorganisms.</title>
        <authorList>
            <person name="Diamond S."/>
            <person name="Andeer P.F."/>
            <person name="Li Z."/>
            <person name="Crits-Christoph A."/>
            <person name="Burstein D."/>
            <person name="Anantharaman K."/>
            <person name="Lane K.R."/>
            <person name="Thomas B.C."/>
            <person name="Pan C."/>
            <person name="Northen T.R."/>
            <person name="Banfield J.F."/>
        </authorList>
    </citation>
    <scope>NUCLEOTIDE SEQUENCE [LARGE SCALE GENOMIC DNA]</scope>
    <source>
        <strain evidence="2">WS_1</strain>
    </source>
</reference>
<keyword evidence="1" id="KW-0812">Transmembrane</keyword>
<feature type="transmembrane region" description="Helical" evidence="1">
    <location>
        <begin position="26"/>
        <end position="48"/>
    </location>
</feature>
<feature type="transmembrane region" description="Helical" evidence="1">
    <location>
        <begin position="287"/>
        <end position="304"/>
    </location>
</feature>
<accession>A0A538S7E9</accession>
<feature type="transmembrane region" description="Helical" evidence="1">
    <location>
        <begin position="179"/>
        <end position="195"/>
    </location>
</feature>
<organism evidence="2 3">
    <name type="scientific">Eiseniibacteriota bacterium</name>
    <dbReference type="NCBI Taxonomy" id="2212470"/>
    <lineage>
        <taxon>Bacteria</taxon>
        <taxon>Candidatus Eiseniibacteriota</taxon>
    </lineage>
</organism>
<evidence type="ECO:0000313" key="3">
    <source>
        <dbReference type="Proteomes" id="UP000316292"/>
    </source>
</evidence>
<feature type="transmembrane region" description="Helical" evidence="1">
    <location>
        <begin position="138"/>
        <end position="159"/>
    </location>
</feature>
<evidence type="ECO:0000256" key="1">
    <source>
        <dbReference type="SAM" id="Phobius"/>
    </source>
</evidence>
<dbReference type="AlphaFoldDB" id="A0A538S7E9"/>
<proteinExistence type="predicted"/>
<dbReference type="EMBL" id="VBOR01000117">
    <property type="protein sequence ID" value="TMQ47307.1"/>
    <property type="molecule type" value="Genomic_DNA"/>
</dbReference>
<protein>
    <recommendedName>
        <fullName evidence="4">Glycosyltransferase RgtA/B/C/D-like domain-containing protein</fullName>
    </recommendedName>
</protein>